<dbReference type="InterPro" id="IPR036259">
    <property type="entry name" value="MFS_trans_sf"/>
</dbReference>
<evidence type="ECO:0000256" key="1">
    <source>
        <dbReference type="ARBA" id="ARBA00004141"/>
    </source>
</evidence>
<dbReference type="AlphaFoldDB" id="A0A9W4XP48"/>
<keyword evidence="3" id="KW-0812">Transmembrane</keyword>
<gene>
    <name evidence="5" type="ORF">PDIGIT_LOCUS461</name>
</gene>
<proteinExistence type="inferred from homology"/>
<reference evidence="5" key="1">
    <citation type="submission" date="2023-01" db="EMBL/GenBank/DDBJ databases">
        <authorList>
            <person name="Van Ghelder C."/>
            <person name="Rancurel C."/>
        </authorList>
    </citation>
    <scope>NUCLEOTIDE SEQUENCE</scope>
    <source>
        <strain evidence="5">CNCM I-4278</strain>
    </source>
</reference>
<dbReference type="PANTHER" id="PTHR11360">
    <property type="entry name" value="MONOCARBOXYLATE TRANSPORTER"/>
    <property type="match status" value="1"/>
</dbReference>
<feature type="transmembrane region" description="Helical" evidence="3">
    <location>
        <begin position="348"/>
        <end position="373"/>
    </location>
</feature>
<evidence type="ECO:0000256" key="3">
    <source>
        <dbReference type="SAM" id="Phobius"/>
    </source>
</evidence>
<feature type="transmembrane region" description="Helical" evidence="3">
    <location>
        <begin position="256"/>
        <end position="281"/>
    </location>
</feature>
<dbReference type="Proteomes" id="UP001152607">
    <property type="component" value="Unassembled WGS sequence"/>
</dbReference>
<evidence type="ECO:0000313" key="5">
    <source>
        <dbReference type="EMBL" id="CAI6237683.1"/>
    </source>
</evidence>
<feature type="transmembrane region" description="Helical" evidence="3">
    <location>
        <begin position="126"/>
        <end position="145"/>
    </location>
</feature>
<dbReference type="InterPro" id="IPR050327">
    <property type="entry name" value="Proton-linked_MCT"/>
</dbReference>
<feature type="transmembrane region" description="Helical" evidence="3">
    <location>
        <begin position="96"/>
        <end position="119"/>
    </location>
</feature>
<feature type="transmembrane region" description="Helical" evidence="3">
    <location>
        <begin position="322"/>
        <end position="342"/>
    </location>
</feature>
<evidence type="ECO:0000313" key="6">
    <source>
        <dbReference type="Proteomes" id="UP001152607"/>
    </source>
</evidence>
<sequence>MSGINLPSSLTLHDISGYRDESFHAESHDTIATTLPENVGRKDNEPAPPPDGGTQAWLQVLGSWMLFFNTWGILNTFGIFQTYYESGALFRTSSSNISWIGSIQALALLATGAFVGPIYDRGGYRWLLIVGTVGVVLGHMLLSLAKTYWEALLTQGLMVGIGGGCLYVPAVAIMPTYFTSKLGLTLGIAASGSSTGGIIYPIMFYKLIDRVGFAWTVRILSFTALITLIIPFSVMRMRVKPAKVRSLIDWTAFQDGPYMTFVVGCLIGYMSSYIAFFYTSFFGQASGITDTSLAFYLVPILNVGSMFGRTMPNWLSDKIGPLNVIAPSALGVGVILFCNIAVNDVVGIVVTTLLLGFFTGVFVALPPAIYVSLTQDKSKIGTRIGMGLALAGLGVLAAGPGGGAILGGTRGSENFEGLWIFGGTAAMSAGAILIGLRIWKGGLSLGAKV</sequence>
<feature type="transmembrane region" description="Helical" evidence="3">
    <location>
        <begin position="182"/>
        <end position="203"/>
    </location>
</feature>
<keyword evidence="3" id="KW-0472">Membrane</keyword>
<dbReference type="PANTHER" id="PTHR11360:SF234">
    <property type="entry name" value="MFS-TYPE TRANSPORTER DBAD-RELATED"/>
    <property type="match status" value="1"/>
</dbReference>
<keyword evidence="3" id="KW-1133">Transmembrane helix</keyword>
<dbReference type="GO" id="GO:0022857">
    <property type="term" value="F:transmembrane transporter activity"/>
    <property type="evidence" value="ECO:0007669"/>
    <property type="project" value="InterPro"/>
</dbReference>
<feature type="transmembrane region" description="Helical" evidence="3">
    <location>
        <begin position="293"/>
        <end position="310"/>
    </location>
</feature>
<dbReference type="PROSITE" id="PS50850">
    <property type="entry name" value="MFS"/>
    <property type="match status" value="1"/>
</dbReference>
<feature type="transmembrane region" description="Helical" evidence="3">
    <location>
        <begin position="151"/>
        <end position="170"/>
    </location>
</feature>
<dbReference type="GO" id="GO:0016020">
    <property type="term" value="C:membrane"/>
    <property type="evidence" value="ECO:0007669"/>
    <property type="project" value="UniProtKB-SubCell"/>
</dbReference>
<evidence type="ECO:0000256" key="2">
    <source>
        <dbReference type="ARBA" id="ARBA00006727"/>
    </source>
</evidence>
<name>A0A9W4XP48_9PLEO</name>
<accession>A0A9W4XP48</accession>
<feature type="transmembrane region" description="Helical" evidence="3">
    <location>
        <begin position="64"/>
        <end position="84"/>
    </location>
</feature>
<feature type="transmembrane region" description="Helical" evidence="3">
    <location>
        <begin position="215"/>
        <end position="235"/>
    </location>
</feature>
<dbReference type="EMBL" id="CAOQHR010000001">
    <property type="protein sequence ID" value="CAI6237683.1"/>
    <property type="molecule type" value="Genomic_DNA"/>
</dbReference>
<comment type="caution">
    <text evidence="5">The sequence shown here is derived from an EMBL/GenBank/DDBJ whole genome shotgun (WGS) entry which is preliminary data.</text>
</comment>
<dbReference type="InterPro" id="IPR020846">
    <property type="entry name" value="MFS_dom"/>
</dbReference>
<keyword evidence="6" id="KW-1185">Reference proteome</keyword>
<protein>
    <recommendedName>
        <fullName evidence="4">Major facilitator superfamily (MFS) profile domain-containing protein</fullName>
    </recommendedName>
</protein>
<dbReference type="Gene3D" id="1.20.1250.20">
    <property type="entry name" value="MFS general substrate transporter like domains"/>
    <property type="match status" value="1"/>
</dbReference>
<dbReference type="OrthoDB" id="6509908at2759"/>
<dbReference type="SUPFAM" id="SSF103473">
    <property type="entry name" value="MFS general substrate transporter"/>
    <property type="match status" value="1"/>
</dbReference>
<comment type="subcellular location">
    <subcellularLocation>
        <location evidence="1">Membrane</location>
        <topology evidence="1">Multi-pass membrane protein</topology>
    </subcellularLocation>
</comment>
<feature type="transmembrane region" description="Helical" evidence="3">
    <location>
        <begin position="418"/>
        <end position="439"/>
    </location>
</feature>
<comment type="similarity">
    <text evidence="2">Belongs to the major facilitator superfamily. Monocarboxylate porter (TC 2.A.1.13) family.</text>
</comment>
<organism evidence="5 6">
    <name type="scientific">Periconia digitata</name>
    <dbReference type="NCBI Taxonomy" id="1303443"/>
    <lineage>
        <taxon>Eukaryota</taxon>
        <taxon>Fungi</taxon>
        <taxon>Dikarya</taxon>
        <taxon>Ascomycota</taxon>
        <taxon>Pezizomycotina</taxon>
        <taxon>Dothideomycetes</taxon>
        <taxon>Pleosporomycetidae</taxon>
        <taxon>Pleosporales</taxon>
        <taxon>Massarineae</taxon>
        <taxon>Periconiaceae</taxon>
        <taxon>Periconia</taxon>
    </lineage>
</organism>
<feature type="transmembrane region" description="Helical" evidence="3">
    <location>
        <begin position="385"/>
        <end position="406"/>
    </location>
</feature>
<dbReference type="Pfam" id="PF07690">
    <property type="entry name" value="MFS_1"/>
    <property type="match status" value="1"/>
</dbReference>
<evidence type="ECO:0000259" key="4">
    <source>
        <dbReference type="PROSITE" id="PS50850"/>
    </source>
</evidence>
<feature type="domain" description="Major facilitator superfamily (MFS) profile" evidence="4">
    <location>
        <begin position="55"/>
        <end position="440"/>
    </location>
</feature>
<dbReference type="InterPro" id="IPR011701">
    <property type="entry name" value="MFS"/>
</dbReference>